<sequence>MFRRFLAGLALTLTMAAVHAEAFLKVAAPPGVAIRAASADVVVTGKVTAIEKDEVELPSYPGSSQKVSYKVAVVKIADALHGAKNETHIKVAFQPAAGGGRRGAMSMFDFQEGAEGLFFLAKQADAGVYTFNWNSQPIEAKAENYKADLELAKKAVAVFEDPMKSLKTKENADRYFAAAMLVAKYRTAPAGGAKTELVPADESKLILQTILESDWSKADTGVPAPYQTFTRLGMTAADKWKPAAFNGNGDFNAHMKAEFQTWLDGDGAKYQIKKFVAK</sequence>
<dbReference type="EMBL" id="CP042425">
    <property type="protein sequence ID" value="QEL20294.1"/>
    <property type="molecule type" value="Genomic_DNA"/>
</dbReference>
<accession>A0A5C1ASR6</accession>
<gene>
    <name evidence="2" type="ORF">PX52LOC_07386</name>
</gene>
<dbReference type="OrthoDB" id="278692at2"/>
<feature type="chain" id="PRO_5022715026" evidence="1">
    <location>
        <begin position="21"/>
        <end position="278"/>
    </location>
</feature>
<dbReference type="RefSeq" id="WP_149114608.1">
    <property type="nucleotide sequence ID" value="NZ_CP042425.1"/>
</dbReference>
<dbReference type="Proteomes" id="UP000324974">
    <property type="component" value="Chromosome"/>
</dbReference>
<organism evidence="2 3">
    <name type="scientific">Limnoglobus roseus</name>
    <dbReference type="NCBI Taxonomy" id="2598579"/>
    <lineage>
        <taxon>Bacteria</taxon>
        <taxon>Pseudomonadati</taxon>
        <taxon>Planctomycetota</taxon>
        <taxon>Planctomycetia</taxon>
        <taxon>Gemmatales</taxon>
        <taxon>Gemmataceae</taxon>
        <taxon>Limnoglobus</taxon>
    </lineage>
</organism>
<evidence type="ECO:0000256" key="1">
    <source>
        <dbReference type="SAM" id="SignalP"/>
    </source>
</evidence>
<evidence type="ECO:0000313" key="3">
    <source>
        <dbReference type="Proteomes" id="UP000324974"/>
    </source>
</evidence>
<keyword evidence="1" id="KW-0732">Signal</keyword>
<dbReference type="AlphaFoldDB" id="A0A5C1ASR6"/>
<name>A0A5C1ASR6_9BACT</name>
<protein>
    <submittedName>
        <fullName evidence="2">Uncharacterized protein</fullName>
    </submittedName>
</protein>
<proteinExistence type="predicted"/>
<reference evidence="3" key="1">
    <citation type="submission" date="2019-08" db="EMBL/GenBank/DDBJ databases">
        <title>Limnoglobus roseus gen. nov., sp. nov., a novel freshwater planctomycete with a giant genome from the family Gemmataceae.</title>
        <authorList>
            <person name="Kulichevskaya I.S."/>
            <person name="Naumoff D.G."/>
            <person name="Miroshnikov K."/>
            <person name="Ivanova A."/>
            <person name="Philippov D.A."/>
            <person name="Hakobyan A."/>
            <person name="Rijpstra I.C."/>
            <person name="Sinninghe Damste J.S."/>
            <person name="Liesack W."/>
            <person name="Dedysh S.N."/>
        </authorList>
    </citation>
    <scope>NUCLEOTIDE SEQUENCE [LARGE SCALE GENOMIC DNA]</scope>
    <source>
        <strain evidence="3">PX52</strain>
    </source>
</reference>
<keyword evidence="3" id="KW-1185">Reference proteome</keyword>
<evidence type="ECO:0000313" key="2">
    <source>
        <dbReference type="EMBL" id="QEL20294.1"/>
    </source>
</evidence>
<feature type="signal peptide" evidence="1">
    <location>
        <begin position="1"/>
        <end position="20"/>
    </location>
</feature>
<dbReference type="KEGG" id="lrs:PX52LOC_07386"/>